<reference evidence="6 7" key="1">
    <citation type="submission" date="2021-06" db="EMBL/GenBank/DDBJ databases">
        <title>Ecological speciation of a Streptomyces species isolated from different habitats and geographic origins.</title>
        <authorList>
            <person name="Wang J."/>
        </authorList>
    </citation>
    <scope>NUCLEOTIDE SEQUENCE [LARGE SCALE GENOMIC DNA]</scope>
    <source>
        <strain evidence="6 7">FXJ8.012</strain>
    </source>
</reference>
<dbReference type="Proteomes" id="UP000758701">
    <property type="component" value="Unassembled WGS sequence"/>
</dbReference>
<evidence type="ECO:0000256" key="2">
    <source>
        <dbReference type="ARBA" id="ARBA00023125"/>
    </source>
</evidence>
<evidence type="ECO:0000259" key="5">
    <source>
        <dbReference type="PROSITE" id="PS50977"/>
    </source>
</evidence>
<dbReference type="PANTHER" id="PTHR30055:SF234">
    <property type="entry name" value="HTH-TYPE TRANSCRIPTIONAL REGULATOR BETI"/>
    <property type="match status" value="1"/>
</dbReference>
<dbReference type="InterPro" id="IPR050109">
    <property type="entry name" value="HTH-type_TetR-like_transc_reg"/>
</dbReference>
<evidence type="ECO:0000256" key="1">
    <source>
        <dbReference type="ARBA" id="ARBA00023015"/>
    </source>
</evidence>
<evidence type="ECO:0000256" key="3">
    <source>
        <dbReference type="ARBA" id="ARBA00023163"/>
    </source>
</evidence>
<keyword evidence="7" id="KW-1185">Reference proteome</keyword>
<dbReference type="SUPFAM" id="SSF46689">
    <property type="entry name" value="Homeodomain-like"/>
    <property type="match status" value="1"/>
</dbReference>
<dbReference type="RefSeq" id="WP_052411008.1">
    <property type="nucleotide sequence ID" value="NZ_JAHSST010000008.1"/>
</dbReference>
<dbReference type="InterPro" id="IPR009057">
    <property type="entry name" value="Homeodomain-like_sf"/>
</dbReference>
<keyword evidence="2 4" id="KW-0238">DNA-binding</keyword>
<dbReference type="EMBL" id="JAHSTP010000008">
    <property type="protein sequence ID" value="MBZ6153803.1"/>
    <property type="molecule type" value="Genomic_DNA"/>
</dbReference>
<dbReference type="PRINTS" id="PR00455">
    <property type="entry name" value="HTHTETR"/>
</dbReference>
<evidence type="ECO:0000313" key="6">
    <source>
        <dbReference type="EMBL" id="MBZ6153803.1"/>
    </source>
</evidence>
<dbReference type="Pfam" id="PF00440">
    <property type="entry name" value="TetR_N"/>
    <property type="match status" value="1"/>
</dbReference>
<organism evidence="6 7">
    <name type="scientific">Streptomyces olivaceus</name>
    <dbReference type="NCBI Taxonomy" id="47716"/>
    <lineage>
        <taxon>Bacteria</taxon>
        <taxon>Bacillati</taxon>
        <taxon>Actinomycetota</taxon>
        <taxon>Actinomycetes</taxon>
        <taxon>Kitasatosporales</taxon>
        <taxon>Streptomycetaceae</taxon>
        <taxon>Streptomyces</taxon>
    </lineage>
</organism>
<evidence type="ECO:0000256" key="4">
    <source>
        <dbReference type="PROSITE-ProRule" id="PRU00335"/>
    </source>
</evidence>
<name>A0ABS7W744_STROV</name>
<comment type="caution">
    <text evidence="6">The sequence shown here is derived from an EMBL/GenBank/DDBJ whole genome shotgun (WGS) entry which is preliminary data.</text>
</comment>
<dbReference type="PROSITE" id="PS50977">
    <property type="entry name" value="HTH_TETR_2"/>
    <property type="match status" value="1"/>
</dbReference>
<protein>
    <submittedName>
        <fullName evidence="6">TetR/AcrR family transcriptional regulator</fullName>
    </submittedName>
</protein>
<dbReference type="InterPro" id="IPR049445">
    <property type="entry name" value="TetR_SbtR-like_C"/>
</dbReference>
<dbReference type="Gene3D" id="1.10.357.10">
    <property type="entry name" value="Tetracycline Repressor, domain 2"/>
    <property type="match status" value="1"/>
</dbReference>
<proteinExistence type="predicted"/>
<dbReference type="SUPFAM" id="SSF48498">
    <property type="entry name" value="Tetracyclin repressor-like, C-terminal domain"/>
    <property type="match status" value="1"/>
</dbReference>
<dbReference type="PANTHER" id="PTHR30055">
    <property type="entry name" value="HTH-TYPE TRANSCRIPTIONAL REGULATOR RUTR"/>
    <property type="match status" value="1"/>
</dbReference>
<dbReference type="InterPro" id="IPR036271">
    <property type="entry name" value="Tet_transcr_reg_TetR-rel_C_sf"/>
</dbReference>
<keyword evidence="3" id="KW-0804">Transcription</keyword>
<dbReference type="Pfam" id="PF21597">
    <property type="entry name" value="TetR_C_43"/>
    <property type="match status" value="1"/>
</dbReference>
<accession>A0ABS7W744</accession>
<keyword evidence="1" id="KW-0805">Transcription regulation</keyword>
<sequence>MTRNFSHSLRSDARDNRDRLLEAARELFSKEGLTIPTREIARRAGVGPATLYRHFPTKESLVTAAFADQLHACQDIIDRATADPDSWHGLCRVIEEICELHARDRGFTEAFLSVYPRAMTVTTSRARILRAIADLAVRAKESGNLRPDFEPDDLIILLLANKGIQMVPATAQVAASRRFAAFVIQAITNCPHNRPLPPTVYLARAFAESESDGRTC</sequence>
<feature type="domain" description="HTH tetR-type" evidence="5">
    <location>
        <begin position="14"/>
        <end position="73"/>
    </location>
</feature>
<gene>
    <name evidence="6" type="ORF">KVH32_22000</name>
</gene>
<feature type="DNA-binding region" description="H-T-H motif" evidence="4">
    <location>
        <begin position="36"/>
        <end position="55"/>
    </location>
</feature>
<dbReference type="InterPro" id="IPR001647">
    <property type="entry name" value="HTH_TetR"/>
</dbReference>
<evidence type="ECO:0000313" key="7">
    <source>
        <dbReference type="Proteomes" id="UP000758701"/>
    </source>
</evidence>